<keyword evidence="3" id="KW-1185">Reference proteome</keyword>
<reference evidence="2" key="3">
    <citation type="submission" date="2018-08" db="EMBL/GenBank/DDBJ databases">
        <title>Leveraging single-cell genomics to expand the Fungal Tree of Life.</title>
        <authorList>
            <consortium name="DOE Joint Genome Institute"/>
            <person name="Ahrendt S.R."/>
            <person name="Quandt C.A."/>
            <person name="Ciobanu D."/>
            <person name="Clum A."/>
            <person name="Salamov A."/>
            <person name="Andreopoulos B."/>
            <person name="Cheng J.-F."/>
            <person name="Woyke T."/>
            <person name="Pelin A."/>
            <person name="Henrissat B."/>
            <person name="Reynolds N."/>
            <person name="Benny G.L."/>
            <person name="Smith M.E."/>
            <person name="James T.Y."/>
            <person name="Grigoriev I.V."/>
        </authorList>
    </citation>
    <scope>NUCLEOTIDE SEQUENCE</scope>
    <source>
        <strain evidence="2">CSF55</strain>
    </source>
</reference>
<evidence type="ECO:0000313" key="2">
    <source>
        <dbReference type="EMBL" id="RKP17444.1"/>
    </source>
</evidence>
<dbReference type="EMBL" id="ML005837">
    <property type="protein sequence ID" value="RKP17444.1"/>
    <property type="molecule type" value="Genomic_DNA"/>
</dbReference>
<evidence type="ECO:0000313" key="4">
    <source>
        <dbReference type="Proteomes" id="UP000281549"/>
    </source>
</evidence>
<reference evidence="4" key="2">
    <citation type="journal article" date="2018" name="Nat. Microbiol.">
        <title>Leveraging single-cell genomics to expand the fungal tree of life.</title>
        <authorList>
            <person name="Ahrendt S.R."/>
            <person name="Quandt C.A."/>
            <person name="Ciobanu D."/>
            <person name="Clum A."/>
            <person name="Salamov A."/>
            <person name="Andreopoulos B."/>
            <person name="Cheng J.F."/>
            <person name="Woyke T."/>
            <person name="Pelin A."/>
            <person name="Henrissat B."/>
            <person name="Reynolds N.K."/>
            <person name="Benny G.L."/>
            <person name="Smith M.E."/>
            <person name="James T.Y."/>
            <person name="Grigoriev I.V."/>
        </authorList>
    </citation>
    <scope>NUCLEOTIDE SEQUENCE [LARGE SCALE GENOMIC DNA]</scope>
    <source>
        <strain evidence="4">CSF55</strain>
    </source>
</reference>
<dbReference type="HOGENOM" id="CLU_1521436_0_0_1"/>
<evidence type="ECO:0000313" key="1">
    <source>
        <dbReference type="EMBL" id="EPZ35616.1"/>
    </source>
</evidence>
<dbReference type="EMBL" id="KE560791">
    <property type="protein sequence ID" value="EPZ35616.1"/>
    <property type="molecule type" value="Genomic_DNA"/>
</dbReference>
<dbReference type="AlphaFoldDB" id="A0A075B3N2"/>
<name>A0A075B3N2_ROZAC</name>
<accession>A0A075B3N2</accession>
<dbReference type="Proteomes" id="UP000030755">
    <property type="component" value="Unassembled WGS sequence"/>
</dbReference>
<gene>
    <name evidence="1" type="ORF">O9G_005862</name>
    <name evidence="2" type="ORF">ROZALSC1DRAFT_30746</name>
</gene>
<feature type="non-terminal residue" evidence="1">
    <location>
        <position position="177"/>
    </location>
</feature>
<evidence type="ECO:0000313" key="3">
    <source>
        <dbReference type="Proteomes" id="UP000030755"/>
    </source>
</evidence>
<protein>
    <submittedName>
        <fullName evidence="1">Uncharacterized protein</fullName>
    </submittedName>
</protein>
<sequence length="177" mass="20113">MKERDLKKTRSHHGEMFSVGSIVISDRLPKHEFTLLSCDKYFRTVTFGSLEEKNALCVQEENILADMMNIGLGLGRGWEFFSNQDTLSKNDPPGKFDNSKVDDSMIIDNFHTSENSNEVAPTTFDHVAQNAPSTVPISLQEPVFVDFDISNLFAKFRAAKRTPNAFETLEQETFHKF</sequence>
<organism evidence="1 3">
    <name type="scientific">Rozella allomycis (strain CSF55)</name>
    <dbReference type="NCBI Taxonomy" id="988480"/>
    <lineage>
        <taxon>Eukaryota</taxon>
        <taxon>Fungi</taxon>
        <taxon>Fungi incertae sedis</taxon>
        <taxon>Cryptomycota</taxon>
        <taxon>Cryptomycota incertae sedis</taxon>
        <taxon>Rozella</taxon>
    </lineage>
</organism>
<reference evidence="1 3" key="1">
    <citation type="journal article" date="2013" name="Curr. Biol.">
        <title>Shared signatures of parasitism and phylogenomics unite Cryptomycota and microsporidia.</title>
        <authorList>
            <person name="James T.Y."/>
            <person name="Pelin A."/>
            <person name="Bonen L."/>
            <person name="Ahrendt S."/>
            <person name="Sain D."/>
            <person name="Corradi N."/>
            <person name="Stajich J.E."/>
        </authorList>
    </citation>
    <scope>NUCLEOTIDE SEQUENCE [LARGE SCALE GENOMIC DNA]</scope>
    <source>
        <strain evidence="1 3">CSF55</strain>
        <strain evidence="1 3">CSF55</strain>
    </source>
</reference>
<dbReference type="Proteomes" id="UP000281549">
    <property type="component" value="Unassembled WGS sequence"/>
</dbReference>
<proteinExistence type="predicted"/>